<evidence type="ECO:0000313" key="2">
    <source>
        <dbReference type="Proteomes" id="UP001500339"/>
    </source>
</evidence>
<name>A0ABP3U1Y1_9CLOT</name>
<sequence>MNSNNTNSNNKLEFANLQEQQEKRIREVEKEFNTEFGTDFYLMAMKK</sequence>
<keyword evidence="2" id="KW-1185">Reference proteome</keyword>
<evidence type="ECO:0000313" key="1">
    <source>
        <dbReference type="EMBL" id="GAA0722395.1"/>
    </source>
</evidence>
<dbReference type="EMBL" id="BAAACF010000001">
    <property type="protein sequence ID" value="GAA0722395.1"/>
    <property type="molecule type" value="Genomic_DNA"/>
</dbReference>
<gene>
    <name evidence="1" type="ORF">GCM10008905_13830</name>
</gene>
<comment type="caution">
    <text evidence="1">The sequence shown here is derived from an EMBL/GenBank/DDBJ whole genome shotgun (WGS) entry which is preliminary data.</text>
</comment>
<organism evidence="1 2">
    <name type="scientific">Clostridium malenominatum</name>
    <dbReference type="NCBI Taxonomy" id="1539"/>
    <lineage>
        <taxon>Bacteria</taxon>
        <taxon>Bacillati</taxon>
        <taxon>Bacillota</taxon>
        <taxon>Clostridia</taxon>
        <taxon>Eubacteriales</taxon>
        <taxon>Clostridiaceae</taxon>
        <taxon>Clostridium</taxon>
    </lineage>
</organism>
<dbReference type="RefSeq" id="WP_343768144.1">
    <property type="nucleotide sequence ID" value="NZ_BAAACF010000001.1"/>
</dbReference>
<reference evidence="2" key="1">
    <citation type="journal article" date="2019" name="Int. J. Syst. Evol. Microbiol.">
        <title>The Global Catalogue of Microorganisms (GCM) 10K type strain sequencing project: providing services to taxonomists for standard genome sequencing and annotation.</title>
        <authorList>
            <consortium name="The Broad Institute Genomics Platform"/>
            <consortium name="The Broad Institute Genome Sequencing Center for Infectious Disease"/>
            <person name="Wu L."/>
            <person name="Ma J."/>
        </authorList>
    </citation>
    <scope>NUCLEOTIDE SEQUENCE [LARGE SCALE GENOMIC DNA]</scope>
    <source>
        <strain evidence="2">JCM 1405</strain>
    </source>
</reference>
<proteinExistence type="predicted"/>
<accession>A0ABP3U1Y1</accession>
<dbReference type="Proteomes" id="UP001500339">
    <property type="component" value="Unassembled WGS sequence"/>
</dbReference>
<protein>
    <submittedName>
        <fullName evidence="1">Uncharacterized protein</fullName>
    </submittedName>
</protein>